<dbReference type="Proteomes" id="UP001168098">
    <property type="component" value="Unassembled WGS sequence"/>
</dbReference>
<dbReference type="PROSITE" id="PS50405">
    <property type="entry name" value="GST_CTER"/>
    <property type="match status" value="1"/>
</dbReference>
<dbReference type="GO" id="GO:0004364">
    <property type="term" value="F:glutathione transferase activity"/>
    <property type="evidence" value="ECO:0007669"/>
    <property type="project" value="InterPro"/>
</dbReference>
<dbReference type="CDD" id="cd00570">
    <property type="entry name" value="GST_N_family"/>
    <property type="match status" value="1"/>
</dbReference>
<comment type="caution">
    <text evidence="3">The sequence shown here is derived from an EMBL/GenBank/DDBJ whole genome shotgun (WGS) entry which is preliminary data.</text>
</comment>
<dbReference type="InterPro" id="IPR044617">
    <property type="entry name" value="TCHQD"/>
</dbReference>
<proteinExistence type="predicted"/>
<dbReference type="EMBL" id="JARBHA010000018">
    <property type="protein sequence ID" value="KAJ9673530.1"/>
    <property type="molecule type" value="Genomic_DNA"/>
</dbReference>
<dbReference type="Gene3D" id="1.20.1050.10">
    <property type="match status" value="1"/>
</dbReference>
<accession>A0AA38YN49</accession>
<feature type="domain" description="GST C-terminal" evidence="2">
    <location>
        <begin position="113"/>
        <end position="251"/>
    </location>
</feature>
<dbReference type="InterPro" id="IPR036282">
    <property type="entry name" value="Glutathione-S-Trfase_C_sf"/>
</dbReference>
<dbReference type="AlphaFoldDB" id="A0AA38YN49"/>
<dbReference type="PANTHER" id="PTHR45374:SF1">
    <property type="entry name" value="GLUTATHIONE S-TRANSFERASE TCHQD"/>
    <property type="match status" value="1"/>
</dbReference>
<dbReference type="InterPro" id="IPR040079">
    <property type="entry name" value="Glutathione_S-Trfase"/>
</dbReference>
<dbReference type="Pfam" id="PF13409">
    <property type="entry name" value="GST_N_2"/>
    <property type="match status" value="1"/>
</dbReference>
<evidence type="ECO:0008006" key="5">
    <source>
        <dbReference type="Google" id="ProtNLM"/>
    </source>
</evidence>
<organism evidence="3 4">
    <name type="scientific">Vitis rotundifolia</name>
    <name type="common">Muscadine grape</name>
    <dbReference type="NCBI Taxonomy" id="103349"/>
    <lineage>
        <taxon>Eukaryota</taxon>
        <taxon>Viridiplantae</taxon>
        <taxon>Streptophyta</taxon>
        <taxon>Embryophyta</taxon>
        <taxon>Tracheophyta</taxon>
        <taxon>Spermatophyta</taxon>
        <taxon>Magnoliopsida</taxon>
        <taxon>eudicotyledons</taxon>
        <taxon>Gunneridae</taxon>
        <taxon>Pentapetalae</taxon>
        <taxon>rosids</taxon>
        <taxon>Vitales</taxon>
        <taxon>Vitaceae</taxon>
        <taxon>Viteae</taxon>
        <taxon>Vitis</taxon>
    </lineage>
</organism>
<dbReference type="InterPro" id="IPR010987">
    <property type="entry name" value="Glutathione-S-Trfase_C-like"/>
</dbReference>
<dbReference type="SUPFAM" id="SSF52833">
    <property type="entry name" value="Thioredoxin-like"/>
    <property type="match status" value="1"/>
</dbReference>
<feature type="domain" description="GST N-terminal" evidence="1">
    <location>
        <begin position="1"/>
        <end position="80"/>
    </location>
</feature>
<reference evidence="3 4" key="1">
    <citation type="journal article" date="2023" name="BMC Biotechnol.">
        <title>Vitis rotundifolia cv Carlos genome sequencing.</title>
        <authorList>
            <person name="Huff M."/>
            <person name="Hulse-Kemp A."/>
            <person name="Scheffler B."/>
            <person name="Youngblood R."/>
            <person name="Simpson S."/>
            <person name="Babiker E."/>
            <person name="Staton M."/>
        </authorList>
    </citation>
    <scope>NUCLEOTIDE SEQUENCE [LARGE SCALE GENOMIC DNA]</scope>
    <source>
        <tissue evidence="3">Leaf</tissue>
    </source>
</reference>
<sequence>MQLYHHPYSLDSQKVRLTLEENGIDYTSYHVNPITGKNMEPSFFRLNPSAKLPVFQNGSHIIFDTIDIMQYIERIAVFTLGSENVTLSSQEVIEWMQRIQAWDPKYFTLFHIPEKYRFIVSKFIRRVVIARMAESPDLAGSYHLKLDEVYETEDKLRDPDVLKQSKEQLAEILDDVERKLNESTYLAGDEFTMADVMLIPVLARIVLLDLEEEYICSRPNIAEYWNLVRQRPSYKKVIGKYFSGWRKYKTLLKTWCFVRIRGMLKRY</sequence>
<evidence type="ECO:0000259" key="1">
    <source>
        <dbReference type="PROSITE" id="PS50404"/>
    </source>
</evidence>
<evidence type="ECO:0000313" key="4">
    <source>
        <dbReference type="Proteomes" id="UP001168098"/>
    </source>
</evidence>
<name>A0AA38YN49_VITRO</name>
<evidence type="ECO:0000313" key="3">
    <source>
        <dbReference type="EMBL" id="KAJ9673530.1"/>
    </source>
</evidence>
<dbReference type="SFLD" id="SFLDG00358">
    <property type="entry name" value="Main_(cytGST)"/>
    <property type="match status" value="1"/>
</dbReference>
<keyword evidence="4" id="KW-1185">Reference proteome</keyword>
<dbReference type="InterPro" id="IPR036249">
    <property type="entry name" value="Thioredoxin-like_sf"/>
</dbReference>
<dbReference type="Pfam" id="PF13410">
    <property type="entry name" value="GST_C_2"/>
    <property type="match status" value="1"/>
</dbReference>
<dbReference type="SUPFAM" id="SSF47616">
    <property type="entry name" value="GST C-terminal domain-like"/>
    <property type="match status" value="1"/>
</dbReference>
<dbReference type="PROSITE" id="PS50404">
    <property type="entry name" value="GST_NTER"/>
    <property type="match status" value="1"/>
</dbReference>
<dbReference type="Gene3D" id="3.40.30.10">
    <property type="entry name" value="Glutaredoxin"/>
    <property type="match status" value="1"/>
</dbReference>
<protein>
    <recommendedName>
        <fullName evidence="5">Glutathione S-transferase TCHQD</fullName>
    </recommendedName>
</protein>
<dbReference type="SFLD" id="SFLDS00019">
    <property type="entry name" value="Glutathione_Transferase_(cytos"/>
    <property type="match status" value="1"/>
</dbReference>
<evidence type="ECO:0000259" key="2">
    <source>
        <dbReference type="PROSITE" id="PS50405"/>
    </source>
</evidence>
<dbReference type="InterPro" id="IPR004045">
    <property type="entry name" value="Glutathione_S-Trfase_N"/>
</dbReference>
<gene>
    <name evidence="3" type="ORF">PVL29_023223</name>
</gene>
<dbReference type="PANTHER" id="PTHR45374">
    <property type="entry name" value="GLUTATHIONE S-TRANSFERASE TCHQD"/>
    <property type="match status" value="1"/>
</dbReference>